<dbReference type="AlphaFoldDB" id="A0A5C3M412"/>
<accession>A0A5C3M412</accession>
<dbReference type="Proteomes" id="UP000308652">
    <property type="component" value="Unassembled WGS sequence"/>
</dbReference>
<evidence type="ECO:0000313" key="2">
    <source>
        <dbReference type="Proteomes" id="UP000308652"/>
    </source>
</evidence>
<organism evidence="1 2">
    <name type="scientific">Crucibulum laeve</name>
    <dbReference type="NCBI Taxonomy" id="68775"/>
    <lineage>
        <taxon>Eukaryota</taxon>
        <taxon>Fungi</taxon>
        <taxon>Dikarya</taxon>
        <taxon>Basidiomycota</taxon>
        <taxon>Agaricomycotina</taxon>
        <taxon>Agaricomycetes</taxon>
        <taxon>Agaricomycetidae</taxon>
        <taxon>Agaricales</taxon>
        <taxon>Agaricineae</taxon>
        <taxon>Nidulariaceae</taxon>
        <taxon>Crucibulum</taxon>
    </lineage>
</organism>
<sequence length="742" mass="84538">MNTSTTPKSLSEIDSIIHERKNALMILPERSDTYLDILEELGELYIARFRCLPQSSTDLDEAIDLLREFCRICPPSNRLLLASYKFSGLLEDRACPAYRLKGVIYVEQLLKSPPKSYEDLDESVLIQENALGICPKDHEYYKYILGRLGSALLVGREHKFQRGAQLIKDAIKLYPAGHSQRFILLLNHAEILSTMIAASDTASAQAEIDELIMIYKEIIDDTIGLAESPKPGSTLLVDCGRWLTKLCESPLNCTWRAKDLILVAEKLFKLGQAEEAKLLLARAEVIQDPKPLSSYAMQHDQLDHEYYLSCLKNVPSCNTMIPLKAIYGLSTNMISTNPESAHVPIQTKENLQLLCNGLSNQHDRLAVYLNLSTLYQRQSSLAHHREIQYLNSAIDYQRAALQIITPDHDFYSHLLAQLTNCLAMKFNITDDIIDFKKYVPPKGMMGPYIKGSPWEPTVTPVRIMPSPESNSLSYIESLRKFLNEKRNVLDIRRLVEALYSHCEQFYPKDTIYLSEISELINEAKELDPSIKFQRGLNAASLNLAWYHQSGELKYLKAALNHEPVTVAHIKALYEQYLDSATISDLKLAIKYAQTYEREQATQQFLSMCLLMQYQYGGNVDDLKNALHKGSITESSEAYLCLYQRFGQSEDLAHSLKVVDPETLDYDHNAGYGILRRSITYCEALLEKYNLQNDIELLAQAKNVVQNSKRYSPYPLYPRFLHLEVYDIYGENSTPASIQNKHI</sequence>
<dbReference type="EMBL" id="ML213600">
    <property type="protein sequence ID" value="TFK39116.1"/>
    <property type="molecule type" value="Genomic_DNA"/>
</dbReference>
<keyword evidence="2" id="KW-1185">Reference proteome</keyword>
<protein>
    <submittedName>
        <fullName evidence="1">Uncharacterized protein</fullName>
    </submittedName>
</protein>
<proteinExistence type="predicted"/>
<evidence type="ECO:0000313" key="1">
    <source>
        <dbReference type="EMBL" id="TFK39116.1"/>
    </source>
</evidence>
<reference evidence="1 2" key="1">
    <citation type="journal article" date="2019" name="Nat. Ecol. Evol.">
        <title>Megaphylogeny resolves global patterns of mushroom evolution.</title>
        <authorList>
            <person name="Varga T."/>
            <person name="Krizsan K."/>
            <person name="Foldi C."/>
            <person name="Dima B."/>
            <person name="Sanchez-Garcia M."/>
            <person name="Sanchez-Ramirez S."/>
            <person name="Szollosi G.J."/>
            <person name="Szarkandi J.G."/>
            <person name="Papp V."/>
            <person name="Albert L."/>
            <person name="Andreopoulos W."/>
            <person name="Angelini C."/>
            <person name="Antonin V."/>
            <person name="Barry K.W."/>
            <person name="Bougher N.L."/>
            <person name="Buchanan P."/>
            <person name="Buyck B."/>
            <person name="Bense V."/>
            <person name="Catcheside P."/>
            <person name="Chovatia M."/>
            <person name="Cooper J."/>
            <person name="Damon W."/>
            <person name="Desjardin D."/>
            <person name="Finy P."/>
            <person name="Geml J."/>
            <person name="Haridas S."/>
            <person name="Hughes K."/>
            <person name="Justo A."/>
            <person name="Karasinski D."/>
            <person name="Kautmanova I."/>
            <person name="Kiss B."/>
            <person name="Kocsube S."/>
            <person name="Kotiranta H."/>
            <person name="LaButti K.M."/>
            <person name="Lechner B.E."/>
            <person name="Liimatainen K."/>
            <person name="Lipzen A."/>
            <person name="Lukacs Z."/>
            <person name="Mihaltcheva S."/>
            <person name="Morgado L.N."/>
            <person name="Niskanen T."/>
            <person name="Noordeloos M.E."/>
            <person name="Ohm R.A."/>
            <person name="Ortiz-Santana B."/>
            <person name="Ovrebo C."/>
            <person name="Racz N."/>
            <person name="Riley R."/>
            <person name="Savchenko A."/>
            <person name="Shiryaev A."/>
            <person name="Soop K."/>
            <person name="Spirin V."/>
            <person name="Szebenyi C."/>
            <person name="Tomsovsky M."/>
            <person name="Tulloss R.E."/>
            <person name="Uehling J."/>
            <person name="Grigoriev I.V."/>
            <person name="Vagvolgyi C."/>
            <person name="Papp T."/>
            <person name="Martin F.M."/>
            <person name="Miettinen O."/>
            <person name="Hibbett D.S."/>
            <person name="Nagy L.G."/>
        </authorList>
    </citation>
    <scope>NUCLEOTIDE SEQUENCE [LARGE SCALE GENOMIC DNA]</scope>
    <source>
        <strain evidence="1 2">CBS 166.37</strain>
    </source>
</reference>
<gene>
    <name evidence="1" type="ORF">BDQ12DRAFT_712299</name>
</gene>
<name>A0A5C3M412_9AGAR</name>